<dbReference type="InterPro" id="IPR039425">
    <property type="entry name" value="RNA_pol_sigma-70-like"/>
</dbReference>
<comment type="similarity">
    <text evidence="1">Belongs to the sigma-70 factor family. ECF subfamily.</text>
</comment>
<gene>
    <name evidence="7" type="ORF">GDS87_24075</name>
    <name evidence="8" type="ORF">QNH24_25935</name>
</gene>
<evidence type="ECO:0000313" key="10">
    <source>
        <dbReference type="Proteomes" id="UP001178322"/>
    </source>
</evidence>
<evidence type="ECO:0000313" key="9">
    <source>
        <dbReference type="Proteomes" id="UP000373269"/>
    </source>
</evidence>
<keyword evidence="2" id="KW-0805">Transcription regulation</keyword>
<dbReference type="GO" id="GO:0006352">
    <property type="term" value="P:DNA-templated transcription initiation"/>
    <property type="evidence" value="ECO:0007669"/>
    <property type="project" value="InterPro"/>
</dbReference>
<evidence type="ECO:0000259" key="6">
    <source>
        <dbReference type="Pfam" id="PF08281"/>
    </source>
</evidence>
<dbReference type="InterPro" id="IPR013324">
    <property type="entry name" value="RNA_pol_sigma_r3/r4-like"/>
</dbReference>
<name>A0AAX3WV16_9BACI</name>
<dbReference type="InterPro" id="IPR014284">
    <property type="entry name" value="RNA_pol_sigma-70_dom"/>
</dbReference>
<dbReference type="GO" id="GO:0016987">
    <property type="term" value="F:sigma factor activity"/>
    <property type="evidence" value="ECO:0007669"/>
    <property type="project" value="UniProtKB-KW"/>
</dbReference>
<dbReference type="InterPro" id="IPR007627">
    <property type="entry name" value="RNA_pol_sigma70_r2"/>
</dbReference>
<keyword evidence="4" id="KW-0804">Transcription</keyword>
<dbReference type="Proteomes" id="UP001178322">
    <property type="component" value="Chromosome"/>
</dbReference>
<accession>A0AAX3WV16</accession>
<dbReference type="CDD" id="cd06171">
    <property type="entry name" value="Sigma70_r4"/>
    <property type="match status" value="1"/>
</dbReference>
<evidence type="ECO:0000256" key="1">
    <source>
        <dbReference type="ARBA" id="ARBA00010641"/>
    </source>
</evidence>
<evidence type="ECO:0000256" key="3">
    <source>
        <dbReference type="ARBA" id="ARBA00023082"/>
    </source>
</evidence>
<protein>
    <submittedName>
        <fullName evidence="8">Sigma-70 family RNA polymerase sigma factor</fullName>
    </submittedName>
</protein>
<dbReference type="Pfam" id="PF04542">
    <property type="entry name" value="Sigma70_r2"/>
    <property type="match status" value="1"/>
</dbReference>
<dbReference type="GO" id="GO:0003677">
    <property type="term" value="F:DNA binding"/>
    <property type="evidence" value="ECO:0007669"/>
    <property type="project" value="InterPro"/>
</dbReference>
<dbReference type="InterPro" id="IPR013249">
    <property type="entry name" value="RNA_pol_sigma70_r4_t2"/>
</dbReference>
<dbReference type="SUPFAM" id="SSF88946">
    <property type="entry name" value="Sigma2 domain of RNA polymerase sigma factors"/>
    <property type="match status" value="1"/>
</dbReference>
<keyword evidence="9" id="KW-1185">Reference proteome</keyword>
<dbReference type="NCBIfam" id="TIGR02937">
    <property type="entry name" value="sigma70-ECF"/>
    <property type="match status" value="1"/>
</dbReference>
<proteinExistence type="inferred from homology"/>
<organism evidence="8 10">
    <name type="scientific">Lysinibacillus pakistanensis</name>
    <dbReference type="NCBI Taxonomy" id="759811"/>
    <lineage>
        <taxon>Bacteria</taxon>
        <taxon>Bacillati</taxon>
        <taxon>Bacillota</taxon>
        <taxon>Bacilli</taxon>
        <taxon>Bacillales</taxon>
        <taxon>Bacillaceae</taxon>
        <taxon>Lysinibacillus</taxon>
    </lineage>
</organism>
<feature type="domain" description="RNA polymerase sigma-70 region 2" evidence="5">
    <location>
        <begin position="24"/>
        <end position="88"/>
    </location>
</feature>
<reference evidence="7 9" key="1">
    <citation type="submission" date="2019-11" db="EMBL/GenBank/DDBJ databases">
        <title>Whole Genome Sequencing and Comparative Genomic Analyses of Lysinibacillus pakistanensis LZH-9, a Halotolerant Strain with Excellent COD Removal Capability.</title>
        <authorList>
            <person name="Zhou H."/>
        </authorList>
    </citation>
    <scope>NUCLEOTIDE SEQUENCE [LARGE SCALE GENOMIC DNA]</scope>
    <source>
        <strain evidence="7 9">LZH-9</strain>
    </source>
</reference>
<evidence type="ECO:0000256" key="2">
    <source>
        <dbReference type="ARBA" id="ARBA00023015"/>
    </source>
</evidence>
<dbReference type="Pfam" id="PF08281">
    <property type="entry name" value="Sigma70_r4_2"/>
    <property type="match status" value="1"/>
</dbReference>
<dbReference type="Proteomes" id="UP000373269">
    <property type="component" value="Chromosome"/>
</dbReference>
<dbReference type="InterPro" id="IPR036388">
    <property type="entry name" value="WH-like_DNA-bd_sf"/>
</dbReference>
<dbReference type="SUPFAM" id="SSF88659">
    <property type="entry name" value="Sigma3 and sigma4 domains of RNA polymerase sigma factors"/>
    <property type="match status" value="1"/>
</dbReference>
<dbReference type="InterPro" id="IPR013325">
    <property type="entry name" value="RNA_pol_sigma_r2"/>
</dbReference>
<evidence type="ECO:0000313" key="8">
    <source>
        <dbReference type="EMBL" id="WHY51647.1"/>
    </source>
</evidence>
<keyword evidence="3" id="KW-0731">Sigma factor</keyword>
<dbReference type="RefSeq" id="WP_283870168.1">
    <property type="nucleotide sequence ID" value="NZ_CP045835.1"/>
</dbReference>
<sequence length="184" mass="21993">MLEQERKPVEIESNLSREEKLEWLMKEYGDQVARLAFTYLKQKQLSEDIAQEVFIKCYENLDSFRNESSYKTWLYRITVNLCKDKLRSWSFRHIILTEFFTKTKGTNKSPEMELVGLEHKQLIAEKILSLPVKYREVIILYYYEEMSYNQISTLLDLRLQTIKSRLHRARLLLKKSLEGGKING</sequence>
<dbReference type="AlphaFoldDB" id="A0AAX3WV16"/>
<dbReference type="NCBIfam" id="NF006930">
    <property type="entry name" value="PRK09415.1"/>
    <property type="match status" value="1"/>
</dbReference>
<dbReference type="PANTHER" id="PTHR43133:SF60">
    <property type="entry name" value="RNA POLYMERASE SIGMA FACTOR SIGV"/>
    <property type="match status" value="1"/>
</dbReference>
<evidence type="ECO:0000256" key="4">
    <source>
        <dbReference type="ARBA" id="ARBA00023163"/>
    </source>
</evidence>
<dbReference type="EMBL" id="CP126101">
    <property type="protein sequence ID" value="WHY51647.1"/>
    <property type="molecule type" value="Genomic_DNA"/>
</dbReference>
<feature type="domain" description="RNA polymerase sigma factor 70 region 4 type 2" evidence="6">
    <location>
        <begin position="121"/>
        <end position="172"/>
    </location>
</feature>
<dbReference type="Gene3D" id="1.10.1740.10">
    <property type="match status" value="1"/>
</dbReference>
<evidence type="ECO:0000259" key="5">
    <source>
        <dbReference type="Pfam" id="PF04542"/>
    </source>
</evidence>
<dbReference type="PANTHER" id="PTHR43133">
    <property type="entry name" value="RNA POLYMERASE ECF-TYPE SIGMA FACTO"/>
    <property type="match status" value="1"/>
</dbReference>
<dbReference type="Gene3D" id="1.10.10.10">
    <property type="entry name" value="Winged helix-like DNA-binding domain superfamily/Winged helix DNA-binding domain"/>
    <property type="match status" value="1"/>
</dbReference>
<reference evidence="8" key="2">
    <citation type="submission" date="2023-05" db="EMBL/GenBank/DDBJ databases">
        <title>Comparative genomics of Bacillaceae isolates and their secondary metabolite potential.</title>
        <authorList>
            <person name="Song L."/>
            <person name="Nielsen L.J."/>
            <person name="Mohite O."/>
            <person name="Xu X."/>
            <person name="Weber T."/>
            <person name="Kovacs A.T."/>
        </authorList>
    </citation>
    <scope>NUCLEOTIDE SEQUENCE</scope>
    <source>
        <strain evidence="8">LY1</strain>
    </source>
</reference>
<dbReference type="EMBL" id="CP045835">
    <property type="protein sequence ID" value="QGG53752.1"/>
    <property type="molecule type" value="Genomic_DNA"/>
</dbReference>
<evidence type="ECO:0000313" key="7">
    <source>
        <dbReference type="EMBL" id="QGG53752.1"/>
    </source>
</evidence>